<sequence length="454" mass="51918">MNRLFKYLLLLIFIGSSAALFAQKSKLRDMYQVKKKDTIYGIAKMYGLTVDELVRANPEMTQPDYVLKKDSYIMIPFHQEEAVAAPVKANTNAPKVQTVATSSKNVTIGVMLPLHNNDGDGRRMLEYYRGVLMACDSLKLQNISVQVNTWNVDVNADIKQFLSEPNLEKCDIIFGPLYTKQVKPLADYCKAKKIKLVIPFSITGNEVATNSQIFQVYQSNSLFNEKAIEVFLSKFKSYHPIFIDCNDASSDKGIFTFGLRKKLEEQGISYGITNLKSSNEMFANVFSYTKPNIVILNTARSPELNSALAKLDALLAKRSDLKITTWGYTEWLMYTKVYSDYFFKYDTYIPTTFFFNPWQTSTRGLEANYKRWFNTDMQQALPRFAITGYDHAQFFINGIVKYGKSFTGSTTENSYKAVQTPLHFKRVSNVGGLQNTNFMLVHYLNNRTIQTINY</sequence>
<dbReference type="RefSeq" id="WP_219479068.1">
    <property type="nucleotide sequence ID" value="NZ_JAHXCT010000001.1"/>
</dbReference>
<proteinExistence type="predicted"/>
<protein>
    <submittedName>
        <fullName evidence="3">LysM peptidoglycan-binding domain-containing protein</fullName>
    </submittedName>
</protein>
<dbReference type="Pfam" id="PF01476">
    <property type="entry name" value="LysM"/>
    <property type="match status" value="1"/>
</dbReference>
<accession>A0ABS6Y9W5</accession>
<evidence type="ECO:0000256" key="1">
    <source>
        <dbReference type="SAM" id="SignalP"/>
    </source>
</evidence>
<evidence type="ECO:0000313" key="3">
    <source>
        <dbReference type="EMBL" id="MBW4768358.1"/>
    </source>
</evidence>
<organism evidence="3 4">
    <name type="scientific">Hoylesella nanceiensis</name>
    <dbReference type="NCBI Taxonomy" id="425941"/>
    <lineage>
        <taxon>Bacteria</taxon>
        <taxon>Pseudomonadati</taxon>
        <taxon>Bacteroidota</taxon>
        <taxon>Bacteroidia</taxon>
        <taxon>Bacteroidales</taxon>
        <taxon>Prevotellaceae</taxon>
        <taxon>Hoylesella</taxon>
    </lineage>
</organism>
<evidence type="ECO:0000259" key="2">
    <source>
        <dbReference type="PROSITE" id="PS51782"/>
    </source>
</evidence>
<comment type="caution">
    <text evidence="3">The sequence shown here is derived from an EMBL/GenBank/DDBJ whole genome shotgun (WGS) entry which is preliminary data.</text>
</comment>
<evidence type="ECO:0000313" key="4">
    <source>
        <dbReference type="Proteomes" id="UP000788426"/>
    </source>
</evidence>
<keyword evidence="4" id="KW-1185">Reference proteome</keyword>
<keyword evidence="1" id="KW-0732">Signal</keyword>
<reference evidence="3 4" key="1">
    <citation type="submission" date="2021-07" db="EMBL/GenBank/DDBJ databases">
        <title>Genomic diversity and antimicrobial resistance of Prevotella spp. isolated from chronic lung disease airways.</title>
        <authorList>
            <person name="Webb K.A."/>
            <person name="Olagoke O.S."/>
            <person name="Baird T."/>
            <person name="Neill J."/>
            <person name="Pham A."/>
            <person name="Wells T.J."/>
            <person name="Ramsay K.A."/>
            <person name="Bell S.C."/>
            <person name="Sarovich D.S."/>
            <person name="Price E.P."/>
        </authorList>
    </citation>
    <scope>NUCLEOTIDE SEQUENCE [LARGE SCALE GENOMIC DNA]</scope>
    <source>
        <strain evidence="3 4">SCHI0011.S.12</strain>
    </source>
</reference>
<name>A0ABS6Y9W5_9BACT</name>
<dbReference type="CDD" id="cd00118">
    <property type="entry name" value="LysM"/>
    <property type="match status" value="1"/>
</dbReference>
<feature type="signal peptide" evidence="1">
    <location>
        <begin position="1"/>
        <end position="22"/>
    </location>
</feature>
<dbReference type="PROSITE" id="PS51782">
    <property type="entry name" value="LYSM"/>
    <property type="match status" value="1"/>
</dbReference>
<feature type="domain" description="LysM" evidence="2">
    <location>
        <begin position="29"/>
        <end position="74"/>
    </location>
</feature>
<dbReference type="EMBL" id="JAHXCT010000001">
    <property type="protein sequence ID" value="MBW4768358.1"/>
    <property type="molecule type" value="Genomic_DNA"/>
</dbReference>
<gene>
    <name evidence="3" type="ORF">KZO38_01055</name>
</gene>
<dbReference type="SMART" id="SM00257">
    <property type="entry name" value="LysM"/>
    <property type="match status" value="1"/>
</dbReference>
<dbReference type="InterPro" id="IPR018392">
    <property type="entry name" value="LysM"/>
</dbReference>
<feature type="chain" id="PRO_5045718556" evidence="1">
    <location>
        <begin position="23"/>
        <end position="454"/>
    </location>
</feature>
<dbReference type="Proteomes" id="UP000788426">
    <property type="component" value="Unassembled WGS sequence"/>
</dbReference>